<dbReference type="PROSITE" id="PS50011">
    <property type="entry name" value="PROTEIN_KINASE_DOM"/>
    <property type="match status" value="1"/>
</dbReference>
<evidence type="ECO:0000256" key="2">
    <source>
        <dbReference type="ARBA" id="ARBA00022840"/>
    </source>
</evidence>
<dbReference type="EMBL" id="CM001883">
    <property type="protein sequence ID" value="EOY11299.1"/>
    <property type="molecule type" value="Genomic_DNA"/>
</dbReference>
<keyword evidence="5" id="KW-1185">Reference proteome</keyword>
<name>A0A061F9X5_THECC</name>
<keyword evidence="4" id="KW-0808">Transferase</keyword>
<dbReference type="AlphaFoldDB" id="A0A061F9X5"/>
<organism evidence="4 5">
    <name type="scientific">Theobroma cacao</name>
    <name type="common">Cacao</name>
    <name type="synonym">Cocoa</name>
    <dbReference type="NCBI Taxonomy" id="3641"/>
    <lineage>
        <taxon>Eukaryota</taxon>
        <taxon>Viridiplantae</taxon>
        <taxon>Streptophyta</taxon>
        <taxon>Embryophyta</taxon>
        <taxon>Tracheophyta</taxon>
        <taxon>Spermatophyta</taxon>
        <taxon>Magnoliopsida</taxon>
        <taxon>eudicotyledons</taxon>
        <taxon>Gunneridae</taxon>
        <taxon>Pentapetalae</taxon>
        <taxon>rosids</taxon>
        <taxon>malvids</taxon>
        <taxon>Malvales</taxon>
        <taxon>Malvaceae</taxon>
        <taxon>Byttnerioideae</taxon>
        <taxon>Theobroma</taxon>
    </lineage>
</organism>
<dbReference type="InParanoid" id="A0A061F9X5"/>
<dbReference type="PANTHER" id="PTHR27005:SF543">
    <property type="entry name" value="NON-FUNCTIONAL PSEUDOKINASE ZED1-LIKE"/>
    <property type="match status" value="1"/>
</dbReference>
<keyword evidence="2" id="KW-0067">ATP-binding</keyword>
<dbReference type="InterPro" id="IPR045274">
    <property type="entry name" value="WAK-like"/>
</dbReference>
<dbReference type="GO" id="GO:0006952">
    <property type="term" value="P:defense response"/>
    <property type="evidence" value="ECO:0000318"/>
    <property type="project" value="GO_Central"/>
</dbReference>
<dbReference type="Gene3D" id="3.30.200.20">
    <property type="entry name" value="Phosphorylase Kinase, domain 1"/>
    <property type="match status" value="1"/>
</dbReference>
<dbReference type="GO" id="GO:0005524">
    <property type="term" value="F:ATP binding"/>
    <property type="evidence" value="ECO:0007669"/>
    <property type="project" value="UniProtKB-KW"/>
</dbReference>
<dbReference type="SUPFAM" id="SSF56112">
    <property type="entry name" value="Protein kinase-like (PK-like)"/>
    <property type="match status" value="2"/>
</dbReference>
<gene>
    <name evidence="4" type="ORF">TCM_026530</name>
</gene>
<dbReference type="Proteomes" id="UP000026915">
    <property type="component" value="Chromosome 5"/>
</dbReference>
<evidence type="ECO:0000313" key="4">
    <source>
        <dbReference type="EMBL" id="EOY11299.1"/>
    </source>
</evidence>
<dbReference type="eggNOG" id="KOG1187">
    <property type="taxonomic scope" value="Eukaryota"/>
</dbReference>
<dbReference type="HOGENOM" id="CLU_485218_0_0_1"/>
<protein>
    <submittedName>
        <fullName evidence="4">Kinase superfamily protein</fullName>
    </submittedName>
</protein>
<sequence>MFACFNVKRYEDNQTFFIKNGGRLLEELITFCNGKSNPIRHFSAKELLIATNNYDPRQIFVENFGYQLYKGSLNDRLIFVKKYGYLWGSEDNAYKDIAIGSQMSVHKNVLKVTGCCLETEIPTTVYEFAGTKILSTCISTTNVEPLRWKCRLKIAIGIANAIAYLHNAFSRPVIHRDINCSNIILDQNNVPKLIDFGLSVSIPEGKSDIEDPLTRRTLDVAPEYCVRGYITEKVDVFQFGLLLIELLSGYQTVLCTATRCSDQKHVEMLVNGVDSRIKNEGIDMKQLQDFATLILRCTSYDEEQRPTMIEVAKELRRIDQSFPSPSEAAREDCYGNKILHSLVGTLIWLKEGYGKILFMNLVEKCICEVHEGQPEPLTWKSRIRIAMDVATAVAYLHTALSRPIIHREGKSHVEDAISGITGYMAAEVWEGSKINEKADVYSFGRLLFELLTGTNNASQYYAAEDAIVEEFVQSYVESNRLIEIVDQNISSEGINRDELVAFANIVPSCTKENPEDHPTITDVAKQLRQLHKASPCISAIYFTSISLIYTSYISLDSCSYIH</sequence>
<keyword evidence="1" id="KW-0547">Nucleotide-binding</keyword>
<dbReference type="Pfam" id="PF07714">
    <property type="entry name" value="PK_Tyr_Ser-Thr"/>
    <property type="match status" value="2"/>
</dbReference>
<dbReference type="FunCoup" id="A0A061F9X5">
    <property type="interactions" value="482"/>
</dbReference>
<evidence type="ECO:0000313" key="5">
    <source>
        <dbReference type="Proteomes" id="UP000026915"/>
    </source>
</evidence>
<accession>A0A061F9X5</accession>
<evidence type="ECO:0000259" key="3">
    <source>
        <dbReference type="PROSITE" id="PS50011"/>
    </source>
</evidence>
<dbReference type="InterPro" id="IPR011009">
    <property type="entry name" value="Kinase-like_dom_sf"/>
</dbReference>
<dbReference type="InterPro" id="IPR000719">
    <property type="entry name" value="Prot_kinase_dom"/>
</dbReference>
<dbReference type="OMA" id="GHSKTFI"/>
<proteinExistence type="predicted"/>
<feature type="domain" description="Protein kinase" evidence="3">
    <location>
        <begin position="25"/>
        <end position="322"/>
    </location>
</feature>
<dbReference type="GO" id="GO:0005886">
    <property type="term" value="C:plasma membrane"/>
    <property type="evidence" value="ECO:0000318"/>
    <property type="project" value="GO_Central"/>
</dbReference>
<dbReference type="GO" id="GO:0007166">
    <property type="term" value="P:cell surface receptor signaling pathway"/>
    <property type="evidence" value="ECO:0000318"/>
    <property type="project" value="GO_Central"/>
</dbReference>
<dbReference type="InterPro" id="IPR001245">
    <property type="entry name" value="Ser-Thr/Tyr_kinase_cat_dom"/>
</dbReference>
<dbReference type="Gene3D" id="1.10.510.10">
    <property type="entry name" value="Transferase(Phosphotransferase) domain 1"/>
    <property type="match status" value="3"/>
</dbReference>
<keyword evidence="4" id="KW-0418">Kinase</keyword>
<dbReference type="Gramene" id="EOY11299">
    <property type="protein sequence ID" value="EOY11299"/>
    <property type="gene ID" value="TCM_026530"/>
</dbReference>
<dbReference type="PANTHER" id="PTHR27005">
    <property type="entry name" value="WALL-ASSOCIATED RECEPTOR KINASE-LIKE 21"/>
    <property type="match status" value="1"/>
</dbReference>
<evidence type="ECO:0000256" key="1">
    <source>
        <dbReference type="ARBA" id="ARBA00022741"/>
    </source>
</evidence>
<reference evidence="4 5" key="1">
    <citation type="journal article" date="2013" name="Genome Biol.">
        <title>The genome sequence of the most widely cultivated cacao type and its use to identify candidate genes regulating pod color.</title>
        <authorList>
            <person name="Motamayor J.C."/>
            <person name="Mockaitis K."/>
            <person name="Schmutz J."/>
            <person name="Haiminen N."/>
            <person name="Iii D.L."/>
            <person name="Cornejo O."/>
            <person name="Findley S.D."/>
            <person name="Zheng P."/>
            <person name="Utro F."/>
            <person name="Royaert S."/>
            <person name="Saski C."/>
            <person name="Jenkins J."/>
            <person name="Podicheti R."/>
            <person name="Zhao M."/>
            <person name="Scheffler B.E."/>
            <person name="Stack J.C."/>
            <person name="Feltus F.A."/>
            <person name="Mustiga G.M."/>
            <person name="Amores F."/>
            <person name="Phillips W."/>
            <person name="Marelli J.P."/>
            <person name="May G.D."/>
            <person name="Shapiro H."/>
            <person name="Ma J."/>
            <person name="Bustamante C.D."/>
            <person name="Schnell R.J."/>
            <person name="Main D."/>
            <person name="Gilbert D."/>
            <person name="Parida L."/>
            <person name="Kuhn D.N."/>
        </authorList>
    </citation>
    <scope>NUCLEOTIDE SEQUENCE [LARGE SCALE GENOMIC DNA]</scope>
    <source>
        <strain evidence="5">cv. Matina 1-6</strain>
    </source>
</reference>
<dbReference type="GO" id="GO:0004672">
    <property type="term" value="F:protein kinase activity"/>
    <property type="evidence" value="ECO:0007669"/>
    <property type="project" value="InterPro"/>
</dbReference>